<evidence type="ECO:0000313" key="3">
    <source>
        <dbReference type="EMBL" id="MBB6391001.1"/>
    </source>
</evidence>
<proteinExistence type="predicted"/>
<dbReference type="AlphaFoldDB" id="A0A7X0FQ19"/>
<keyword evidence="2" id="KW-0812">Transmembrane</keyword>
<feature type="compositionally biased region" description="Acidic residues" evidence="1">
    <location>
        <begin position="1"/>
        <end position="15"/>
    </location>
</feature>
<protein>
    <submittedName>
        <fullName evidence="3">Uncharacterized protein</fullName>
    </submittedName>
</protein>
<dbReference type="RefSeq" id="WP_184750188.1">
    <property type="nucleotide sequence ID" value="NZ_BAAAJR010000010.1"/>
</dbReference>
<keyword evidence="2" id="KW-1133">Transmembrane helix</keyword>
<accession>A0A7X0FQ19</accession>
<feature type="region of interest" description="Disordered" evidence="1">
    <location>
        <begin position="1"/>
        <end position="89"/>
    </location>
</feature>
<organism evidence="3 4">
    <name type="scientific">Microbacterium thalassium</name>
    <dbReference type="NCBI Taxonomy" id="362649"/>
    <lineage>
        <taxon>Bacteria</taxon>
        <taxon>Bacillati</taxon>
        <taxon>Actinomycetota</taxon>
        <taxon>Actinomycetes</taxon>
        <taxon>Micrococcales</taxon>
        <taxon>Microbacteriaceae</taxon>
        <taxon>Microbacterium</taxon>
    </lineage>
</organism>
<gene>
    <name evidence="3" type="ORF">HD594_001314</name>
</gene>
<feature type="transmembrane region" description="Helical" evidence="2">
    <location>
        <begin position="125"/>
        <end position="147"/>
    </location>
</feature>
<keyword evidence="4" id="KW-1185">Reference proteome</keyword>
<dbReference type="Proteomes" id="UP000537775">
    <property type="component" value="Unassembled WGS sequence"/>
</dbReference>
<keyword evidence="2" id="KW-0472">Membrane</keyword>
<name>A0A7X0FQ19_9MICO</name>
<dbReference type="EMBL" id="JACHML010000001">
    <property type="protein sequence ID" value="MBB6391001.1"/>
    <property type="molecule type" value="Genomic_DNA"/>
</dbReference>
<sequence length="148" mass="14823">MAPTEDPADDRDDDTVVSSRPRERAPDTPAAGILGPTAVSAHDDADDTDPGRGRSRMPPPAPASPSTARKAVVPDAASLRSPHPARGDDAIRVARGAAPQPPSGGAPVAGDEVNRAVRARAVRRAVIAGTVAVAAIAAAVVGLVLILG</sequence>
<comment type="caution">
    <text evidence="3">The sequence shown here is derived from an EMBL/GenBank/DDBJ whole genome shotgun (WGS) entry which is preliminary data.</text>
</comment>
<evidence type="ECO:0000256" key="1">
    <source>
        <dbReference type="SAM" id="MobiDB-lite"/>
    </source>
</evidence>
<evidence type="ECO:0000256" key="2">
    <source>
        <dbReference type="SAM" id="Phobius"/>
    </source>
</evidence>
<reference evidence="3 4" key="1">
    <citation type="submission" date="2020-08" db="EMBL/GenBank/DDBJ databases">
        <title>Sequencing the genomes of 1000 actinobacteria strains.</title>
        <authorList>
            <person name="Klenk H.-P."/>
        </authorList>
    </citation>
    <scope>NUCLEOTIDE SEQUENCE [LARGE SCALE GENOMIC DNA]</scope>
    <source>
        <strain evidence="3 4">DSM 12511</strain>
    </source>
</reference>
<evidence type="ECO:0000313" key="4">
    <source>
        <dbReference type="Proteomes" id="UP000537775"/>
    </source>
</evidence>